<feature type="domain" description="Enoyl reductase (ER)" evidence="13">
    <location>
        <begin position="107"/>
        <end position="440"/>
    </location>
</feature>
<sequence>MDTHGQYSDAPHSGVSTANGPREVGDPPAALMTLQYIRYHRQLNVITLSNFSSEAEGGACNDRRRWVGAWRWDKTTNCQSESKTTINMSTDYKFEGWMGLDPKSVEGNMKWQSYEPKPWEESDVDIRISHCGICGSDIHTLRSGWYETNYPCVVGHEIVGRAVKVGKEVKGIKVGDRVGVGAQSGACMNHKGDCEECADGAVNHCAKVVNTFDGKFENGGKSYGGYADYNRAKGDFVIQIPEQLSSAAAAPMLCGGVTTYAPLIHNGCGPGKTVGIIGVGGLGHFGLLWAKALGAKKVFAISRSHAKEEDAKKIGADEFIATGDDGWAGKYANTIDIIVCTVSSPKMPLGQYLQLLRPHGTFVQVGAPEDELPGFNAFALIAKGAKITGSAIGTPKDIREMLQLAVDKKVKPWIVERDMKEANQAIVDMEDGKARYRYVLVNGKHVEK</sequence>
<keyword evidence="4" id="KW-0597">Phosphoprotein</keyword>
<dbReference type="InterPro" id="IPR002328">
    <property type="entry name" value="ADH_Zn_CS"/>
</dbReference>
<evidence type="ECO:0000256" key="12">
    <source>
        <dbReference type="SAM" id="MobiDB-lite"/>
    </source>
</evidence>
<keyword evidence="8" id="KW-0560">Oxidoreductase</keyword>
<dbReference type="GO" id="GO:0008270">
    <property type="term" value="F:zinc ion binding"/>
    <property type="evidence" value="ECO:0007669"/>
    <property type="project" value="InterPro"/>
</dbReference>
<reference evidence="14 15" key="1">
    <citation type="submission" date="2019-07" db="EMBL/GenBank/DDBJ databases">
        <title>Finished genome of Venturia effusa.</title>
        <authorList>
            <person name="Young C.A."/>
            <person name="Cox M.P."/>
            <person name="Ganley A.R.D."/>
            <person name="David W.J."/>
        </authorList>
    </citation>
    <scope>NUCLEOTIDE SEQUENCE [LARGE SCALE GENOMIC DNA]</scope>
    <source>
        <strain evidence="15">albino</strain>
    </source>
</reference>
<dbReference type="GO" id="GO:0006066">
    <property type="term" value="P:alcohol metabolic process"/>
    <property type="evidence" value="ECO:0007669"/>
    <property type="project" value="UniProtKB-ARBA"/>
</dbReference>
<evidence type="ECO:0000256" key="6">
    <source>
        <dbReference type="ARBA" id="ARBA00022833"/>
    </source>
</evidence>
<keyword evidence="15" id="KW-1185">Reference proteome</keyword>
<dbReference type="EMBL" id="CP042185">
    <property type="protein sequence ID" value="QDS68057.1"/>
    <property type="molecule type" value="Genomic_DNA"/>
</dbReference>
<dbReference type="Gene3D" id="3.40.50.720">
    <property type="entry name" value="NAD(P)-binding Rossmann-like Domain"/>
    <property type="match status" value="1"/>
</dbReference>
<evidence type="ECO:0000256" key="8">
    <source>
        <dbReference type="ARBA" id="ARBA00023002"/>
    </source>
</evidence>
<comment type="subunit">
    <text evidence="3">Homodimer.</text>
</comment>
<dbReference type="InterPro" id="IPR036291">
    <property type="entry name" value="NAD(P)-bd_dom_sf"/>
</dbReference>
<evidence type="ECO:0000256" key="10">
    <source>
        <dbReference type="ARBA" id="ARBA00050997"/>
    </source>
</evidence>
<dbReference type="Gene3D" id="3.90.180.10">
    <property type="entry name" value="Medium-chain alcohol dehydrogenases, catalytic domain"/>
    <property type="match status" value="1"/>
</dbReference>
<dbReference type="STRING" id="50376.A0A517KXF4"/>
<evidence type="ECO:0000256" key="11">
    <source>
        <dbReference type="RuleBase" id="RU361277"/>
    </source>
</evidence>
<dbReference type="PANTHER" id="PTHR42683">
    <property type="entry name" value="ALDEHYDE REDUCTASE"/>
    <property type="match status" value="1"/>
</dbReference>
<dbReference type="EC" id="1.1.1.2" evidence="9"/>
<accession>A0A517KXF4</accession>
<comment type="similarity">
    <text evidence="2 11">Belongs to the zinc-containing alcohol dehydrogenase family.</text>
</comment>
<dbReference type="InterPro" id="IPR013154">
    <property type="entry name" value="ADH-like_N"/>
</dbReference>
<organism evidence="14 15">
    <name type="scientific">Venturia effusa</name>
    <dbReference type="NCBI Taxonomy" id="50376"/>
    <lineage>
        <taxon>Eukaryota</taxon>
        <taxon>Fungi</taxon>
        <taxon>Dikarya</taxon>
        <taxon>Ascomycota</taxon>
        <taxon>Pezizomycotina</taxon>
        <taxon>Dothideomycetes</taxon>
        <taxon>Pleosporomycetidae</taxon>
        <taxon>Venturiales</taxon>
        <taxon>Venturiaceae</taxon>
        <taxon>Venturia</taxon>
    </lineage>
</organism>
<dbReference type="Pfam" id="PF08240">
    <property type="entry name" value="ADH_N"/>
    <property type="match status" value="1"/>
</dbReference>
<keyword evidence="6 11" id="KW-0862">Zinc</keyword>
<dbReference type="InterPro" id="IPR020843">
    <property type="entry name" value="ER"/>
</dbReference>
<evidence type="ECO:0000313" key="14">
    <source>
        <dbReference type="EMBL" id="QDS68057.1"/>
    </source>
</evidence>
<dbReference type="PROSITE" id="PS00059">
    <property type="entry name" value="ADH_ZINC"/>
    <property type="match status" value="1"/>
</dbReference>
<dbReference type="SUPFAM" id="SSF51735">
    <property type="entry name" value="NAD(P)-binding Rossmann-fold domains"/>
    <property type="match status" value="1"/>
</dbReference>
<evidence type="ECO:0000256" key="4">
    <source>
        <dbReference type="ARBA" id="ARBA00022553"/>
    </source>
</evidence>
<feature type="region of interest" description="Disordered" evidence="12">
    <location>
        <begin position="1"/>
        <end position="26"/>
    </location>
</feature>
<evidence type="ECO:0000256" key="1">
    <source>
        <dbReference type="ARBA" id="ARBA00001947"/>
    </source>
</evidence>
<keyword evidence="7" id="KW-0521">NADP</keyword>
<keyword evidence="5 11" id="KW-0479">Metal-binding</keyword>
<dbReference type="InterPro" id="IPR011032">
    <property type="entry name" value="GroES-like_sf"/>
</dbReference>
<dbReference type="InterPro" id="IPR013149">
    <property type="entry name" value="ADH-like_C"/>
</dbReference>
<evidence type="ECO:0000256" key="2">
    <source>
        <dbReference type="ARBA" id="ARBA00008072"/>
    </source>
</evidence>
<evidence type="ECO:0000259" key="13">
    <source>
        <dbReference type="SMART" id="SM00829"/>
    </source>
</evidence>
<evidence type="ECO:0000256" key="3">
    <source>
        <dbReference type="ARBA" id="ARBA00011738"/>
    </source>
</evidence>
<dbReference type="SUPFAM" id="SSF50129">
    <property type="entry name" value="GroES-like"/>
    <property type="match status" value="1"/>
</dbReference>
<comment type="catalytic activity">
    <reaction evidence="10">
        <text>a primary alcohol + NADP(+) = an aldehyde + NADPH + H(+)</text>
        <dbReference type="Rhea" id="RHEA:15937"/>
        <dbReference type="ChEBI" id="CHEBI:15378"/>
        <dbReference type="ChEBI" id="CHEBI:15734"/>
        <dbReference type="ChEBI" id="CHEBI:17478"/>
        <dbReference type="ChEBI" id="CHEBI:57783"/>
        <dbReference type="ChEBI" id="CHEBI:58349"/>
        <dbReference type="EC" id="1.1.1.2"/>
    </reaction>
    <physiologicalReaction direction="left-to-right" evidence="10">
        <dbReference type="Rhea" id="RHEA:15938"/>
    </physiologicalReaction>
    <physiologicalReaction direction="right-to-left" evidence="10">
        <dbReference type="Rhea" id="RHEA:15939"/>
    </physiologicalReaction>
</comment>
<dbReference type="AlphaFoldDB" id="A0A517KXF4"/>
<dbReference type="CDD" id="cd05283">
    <property type="entry name" value="CAD1"/>
    <property type="match status" value="1"/>
</dbReference>
<dbReference type="SMART" id="SM00829">
    <property type="entry name" value="PKS_ER"/>
    <property type="match status" value="1"/>
</dbReference>
<name>A0A517KXF4_9PEZI</name>
<comment type="cofactor">
    <cofactor evidence="1 11">
        <name>Zn(2+)</name>
        <dbReference type="ChEBI" id="CHEBI:29105"/>
    </cofactor>
</comment>
<dbReference type="FunFam" id="3.40.50.720:FF:000158">
    <property type="entry name" value="Zinc-binding alcohol dehydrogenase"/>
    <property type="match status" value="1"/>
</dbReference>
<dbReference type="InterPro" id="IPR047109">
    <property type="entry name" value="CAD-like"/>
</dbReference>
<evidence type="ECO:0000256" key="7">
    <source>
        <dbReference type="ARBA" id="ARBA00022857"/>
    </source>
</evidence>
<proteinExistence type="inferred from homology"/>
<dbReference type="GO" id="GO:0008106">
    <property type="term" value="F:alcohol dehydrogenase (NADP+) activity"/>
    <property type="evidence" value="ECO:0007669"/>
    <property type="project" value="UniProtKB-EC"/>
</dbReference>
<evidence type="ECO:0000256" key="5">
    <source>
        <dbReference type="ARBA" id="ARBA00022723"/>
    </source>
</evidence>
<evidence type="ECO:0000256" key="9">
    <source>
        <dbReference type="ARBA" id="ARBA00024074"/>
    </source>
</evidence>
<evidence type="ECO:0000313" key="15">
    <source>
        <dbReference type="Proteomes" id="UP000316270"/>
    </source>
</evidence>
<protein>
    <recommendedName>
        <fullName evidence="9">alcohol dehydrogenase (NADP(+))</fullName>
        <ecNumber evidence="9">1.1.1.2</ecNumber>
    </recommendedName>
</protein>
<gene>
    <name evidence="14" type="ORF">FKW77_009787</name>
</gene>
<dbReference type="OrthoDB" id="1879366at2759"/>
<dbReference type="Proteomes" id="UP000316270">
    <property type="component" value="Chromosome 1"/>
</dbReference>
<dbReference type="Pfam" id="PF00107">
    <property type="entry name" value="ADH_zinc_N"/>
    <property type="match status" value="1"/>
</dbReference>